<dbReference type="GO" id="GO:0004252">
    <property type="term" value="F:serine-type endopeptidase activity"/>
    <property type="evidence" value="ECO:0007669"/>
    <property type="project" value="InterPro"/>
</dbReference>
<dbReference type="InterPro" id="IPR043504">
    <property type="entry name" value="Peptidase_S1_PA_chymotrypsin"/>
</dbReference>
<accession>A0A2S6IVX5</accession>
<reference evidence="3 4" key="1">
    <citation type="submission" date="2018-02" db="EMBL/GenBank/DDBJ databases">
        <title>Genomic Encyclopedia of Archaeal and Bacterial Type Strains, Phase II (KMG-II): from individual species to whole genera.</title>
        <authorList>
            <person name="Goeker M."/>
        </authorList>
    </citation>
    <scope>NUCLEOTIDE SEQUENCE [LARGE SCALE GENOMIC DNA]</scope>
    <source>
        <strain evidence="3 4">DSM 22857</strain>
    </source>
</reference>
<dbReference type="Proteomes" id="UP000239485">
    <property type="component" value="Unassembled WGS sequence"/>
</dbReference>
<dbReference type="GO" id="GO:0006508">
    <property type="term" value="P:proteolysis"/>
    <property type="evidence" value="ECO:0007669"/>
    <property type="project" value="InterPro"/>
</dbReference>
<gene>
    <name evidence="3" type="ORF">CLV92_101200</name>
</gene>
<dbReference type="Gene3D" id="2.40.10.10">
    <property type="entry name" value="Trypsin-like serine proteases"/>
    <property type="match status" value="2"/>
</dbReference>
<feature type="chain" id="PRO_5038687157" evidence="2">
    <location>
        <begin position="33"/>
        <end position="356"/>
    </location>
</feature>
<evidence type="ECO:0000256" key="2">
    <source>
        <dbReference type="SAM" id="SignalP"/>
    </source>
</evidence>
<evidence type="ECO:0000256" key="1">
    <source>
        <dbReference type="ARBA" id="ARBA00022729"/>
    </source>
</evidence>
<dbReference type="SUPFAM" id="SSF50494">
    <property type="entry name" value="Trypsin-like serine proteases"/>
    <property type="match status" value="1"/>
</dbReference>
<keyword evidence="4" id="KW-1185">Reference proteome</keyword>
<comment type="caution">
    <text evidence="3">The sequence shown here is derived from an EMBL/GenBank/DDBJ whole genome shotgun (WGS) entry which is preliminary data.</text>
</comment>
<dbReference type="InterPro" id="IPR018114">
    <property type="entry name" value="TRYPSIN_HIS"/>
</dbReference>
<sequence length="356" mass="36334">MPAPTRTPLAALAAGLLSSATALVLTAAPASAEQVGADRGAAGALLSAAGTAAEQQRATDHWTPERMRAAVPADVARPAVRGVRAPAGAAPSVARLAPGRRTAAVAASDELARGQRVAAPTAEPVGVRWSQGGAVATATGRIFFVRDGESYVCSGSSVASANRSTVVTAGHCLTEQRADRTPADSTEVVFVPGYADGEQPHGVWPVTVLAPAPQWRDGAQGTTEAANHDVGFAVVAPRADGKRLADVVGALPIAFDTPPGQRVAVFGYPAAPPFDGARLQHCRGMRFANTVPGSTVEGVNCFMTGGSSGGPWLSRFDGRTGTVTSVVSFSYEGADQVMYGPRFDDSVRALHASAGR</sequence>
<dbReference type="PANTHER" id="PTHR15462">
    <property type="entry name" value="SERINE PROTEASE"/>
    <property type="match status" value="1"/>
</dbReference>
<dbReference type="RefSeq" id="WP_104430907.1">
    <property type="nucleotide sequence ID" value="NZ_PTJD01000001.1"/>
</dbReference>
<dbReference type="OrthoDB" id="5121599at2"/>
<feature type="signal peptide" evidence="2">
    <location>
        <begin position="1"/>
        <end position="32"/>
    </location>
</feature>
<dbReference type="PROSITE" id="PS00134">
    <property type="entry name" value="TRYPSIN_HIS"/>
    <property type="match status" value="1"/>
</dbReference>
<dbReference type="InterPro" id="IPR050966">
    <property type="entry name" value="Glutamyl_endopeptidase"/>
</dbReference>
<organism evidence="3 4">
    <name type="scientific">Kineococcus xinjiangensis</name>
    <dbReference type="NCBI Taxonomy" id="512762"/>
    <lineage>
        <taxon>Bacteria</taxon>
        <taxon>Bacillati</taxon>
        <taxon>Actinomycetota</taxon>
        <taxon>Actinomycetes</taxon>
        <taxon>Kineosporiales</taxon>
        <taxon>Kineosporiaceae</taxon>
        <taxon>Kineococcus</taxon>
    </lineage>
</organism>
<dbReference type="AlphaFoldDB" id="A0A2S6IVX5"/>
<dbReference type="InterPro" id="IPR009003">
    <property type="entry name" value="Peptidase_S1_PA"/>
</dbReference>
<dbReference type="Pfam" id="PF13365">
    <property type="entry name" value="Trypsin_2"/>
    <property type="match status" value="1"/>
</dbReference>
<keyword evidence="1 2" id="KW-0732">Signal</keyword>
<name>A0A2S6IVX5_9ACTN</name>
<protein>
    <submittedName>
        <fullName evidence="3">V8-like Glu-specific endopeptidase</fullName>
    </submittedName>
</protein>
<proteinExistence type="predicted"/>
<dbReference type="EMBL" id="PTJD01000001">
    <property type="protein sequence ID" value="PPK98504.1"/>
    <property type="molecule type" value="Genomic_DNA"/>
</dbReference>
<evidence type="ECO:0000313" key="3">
    <source>
        <dbReference type="EMBL" id="PPK98504.1"/>
    </source>
</evidence>
<evidence type="ECO:0000313" key="4">
    <source>
        <dbReference type="Proteomes" id="UP000239485"/>
    </source>
</evidence>